<dbReference type="AlphaFoldDB" id="A0A191YR93"/>
<dbReference type="Pfam" id="PF25800">
    <property type="entry name" value="FimV_N"/>
    <property type="match status" value="1"/>
</dbReference>
<dbReference type="InterPro" id="IPR020012">
    <property type="entry name" value="LysM_FimV"/>
</dbReference>
<keyword evidence="2" id="KW-1133">Transmembrane helix</keyword>
<evidence type="ECO:0000313" key="5">
    <source>
        <dbReference type="EMBL" id="ANJ55289.1"/>
    </source>
</evidence>
<feature type="compositionally biased region" description="Low complexity" evidence="1">
    <location>
        <begin position="728"/>
        <end position="746"/>
    </location>
</feature>
<dbReference type="KEGG" id="psil:PMA3_09035"/>
<accession>A0A191YR93</accession>
<dbReference type="InterPro" id="IPR036779">
    <property type="entry name" value="LysM_dom_sf"/>
</dbReference>
<dbReference type="Gene3D" id="3.10.350.10">
    <property type="entry name" value="LysM domain"/>
    <property type="match status" value="1"/>
</dbReference>
<feature type="chain" id="PRO_5008249875" evidence="3">
    <location>
        <begin position="25"/>
        <end position="986"/>
    </location>
</feature>
<dbReference type="InterPro" id="IPR038440">
    <property type="entry name" value="FimV_C_sf"/>
</dbReference>
<feature type="transmembrane region" description="Helical" evidence="2">
    <location>
        <begin position="437"/>
        <end position="457"/>
    </location>
</feature>
<evidence type="ECO:0000256" key="2">
    <source>
        <dbReference type="SAM" id="Phobius"/>
    </source>
</evidence>
<keyword evidence="2" id="KW-0472">Membrane</keyword>
<name>A0A191YR93_9PSED</name>
<keyword evidence="6" id="KW-1185">Reference proteome</keyword>
<feature type="region of interest" description="Disordered" evidence="1">
    <location>
        <begin position="661"/>
        <end position="780"/>
    </location>
</feature>
<dbReference type="PANTHER" id="PTHR48148">
    <property type="entry name" value="KERATINOCYTE PROLINE-RICH PROTEIN"/>
    <property type="match status" value="1"/>
</dbReference>
<feature type="signal peptide" evidence="3">
    <location>
        <begin position="1"/>
        <end position="24"/>
    </location>
</feature>
<dbReference type="STRING" id="1853130.PMA3_09035"/>
<feature type="compositionally biased region" description="Low complexity" evidence="1">
    <location>
        <begin position="373"/>
        <end position="424"/>
    </location>
</feature>
<dbReference type="PANTHER" id="PTHR48148:SF2">
    <property type="entry name" value="PA14 DOMAIN-CONTAINING PROTEIN"/>
    <property type="match status" value="1"/>
</dbReference>
<dbReference type="InterPro" id="IPR057840">
    <property type="entry name" value="FimV_N"/>
</dbReference>
<evidence type="ECO:0000256" key="1">
    <source>
        <dbReference type="SAM" id="MobiDB-lite"/>
    </source>
</evidence>
<gene>
    <name evidence="5" type="ORF">PMA3_09035</name>
</gene>
<evidence type="ECO:0000313" key="6">
    <source>
        <dbReference type="Proteomes" id="UP000078354"/>
    </source>
</evidence>
<feature type="region of interest" description="Disordered" evidence="1">
    <location>
        <begin position="373"/>
        <end position="425"/>
    </location>
</feature>
<keyword evidence="3" id="KW-0732">Signal</keyword>
<dbReference type="InterPro" id="IPR020011">
    <property type="entry name" value="FimV_C"/>
</dbReference>
<feature type="region of interest" description="Disordered" evidence="1">
    <location>
        <begin position="305"/>
        <end position="325"/>
    </location>
</feature>
<dbReference type="CDD" id="cd00118">
    <property type="entry name" value="LysM"/>
    <property type="match status" value="1"/>
</dbReference>
<dbReference type="OrthoDB" id="5298707at2"/>
<dbReference type="PROSITE" id="PS51782">
    <property type="entry name" value="LYSM"/>
    <property type="match status" value="1"/>
</dbReference>
<evidence type="ECO:0000259" key="4">
    <source>
        <dbReference type="PROSITE" id="PS51782"/>
    </source>
</evidence>
<dbReference type="NCBIfam" id="TIGR03504">
    <property type="entry name" value="FimV_Cterm"/>
    <property type="match status" value="1"/>
</dbReference>
<dbReference type="NCBIfam" id="TIGR03505">
    <property type="entry name" value="FimV_core"/>
    <property type="match status" value="1"/>
</dbReference>
<keyword evidence="2" id="KW-0812">Transmembrane</keyword>
<dbReference type="RefSeq" id="WP_064676832.1">
    <property type="nucleotide sequence ID" value="NZ_CP014870.1"/>
</dbReference>
<feature type="region of interest" description="Disordered" evidence="1">
    <location>
        <begin position="248"/>
        <end position="277"/>
    </location>
</feature>
<feature type="region of interest" description="Disordered" evidence="1">
    <location>
        <begin position="137"/>
        <end position="166"/>
    </location>
</feature>
<feature type="compositionally biased region" description="Basic and acidic residues" evidence="1">
    <location>
        <begin position="312"/>
        <end position="325"/>
    </location>
</feature>
<dbReference type="SUPFAM" id="SSF48452">
    <property type="entry name" value="TPR-like"/>
    <property type="match status" value="1"/>
</dbReference>
<dbReference type="Proteomes" id="UP000078354">
    <property type="component" value="Chromosome"/>
</dbReference>
<reference evidence="5 6" key="1">
    <citation type="journal article" date="2018" name="Syst. Appl. Microbiol.">
        <title>Pseudomonas silesiensis sp. nov. strain A3T isolated from a biological pesticide sewage treatment plant and analysis of the complete genome sequence.</title>
        <authorList>
            <person name="Kaminski M.A."/>
            <person name="Furmanczyk E.M."/>
            <person name="Sobczak A."/>
            <person name="Dziembowski A."/>
            <person name="Lipinski L."/>
        </authorList>
    </citation>
    <scope>NUCLEOTIDE SEQUENCE [LARGE SCALE GENOMIC DNA]</scope>
    <source>
        <strain evidence="5 6">A3</strain>
    </source>
</reference>
<feature type="domain" description="LysM" evidence="4">
    <location>
        <begin position="162"/>
        <end position="216"/>
    </location>
</feature>
<protein>
    <submittedName>
        <fullName evidence="5">Peptidoglycan-binding protein</fullName>
    </submittedName>
</protein>
<evidence type="ECO:0000256" key="3">
    <source>
        <dbReference type="SAM" id="SignalP"/>
    </source>
</evidence>
<feature type="compositionally biased region" description="Low complexity" evidence="1">
    <location>
        <begin position="137"/>
        <end position="159"/>
    </location>
</feature>
<dbReference type="InterPro" id="IPR018392">
    <property type="entry name" value="LysM"/>
</dbReference>
<dbReference type="EMBL" id="CP014870">
    <property type="protein sequence ID" value="ANJ55289.1"/>
    <property type="molecule type" value="Genomic_DNA"/>
</dbReference>
<organism evidence="5 6">
    <name type="scientific">Pseudomonas silesiensis</name>
    <dbReference type="NCBI Taxonomy" id="1853130"/>
    <lineage>
        <taxon>Bacteria</taxon>
        <taxon>Pseudomonadati</taxon>
        <taxon>Pseudomonadota</taxon>
        <taxon>Gammaproteobacteria</taxon>
        <taxon>Pseudomonadales</taxon>
        <taxon>Pseudomonadaceae</taxon>
        <taxon>Pseudomonas</taxon>
    </lineage>
</organism>
<dbReference type="InterPro" id="IPR011990">
    <property type="entry name" value="TPR-like_helical_dom_sf"/>
</dbReference>
<dbReference type="Gene3D" id="1.25.40.10">
    <property type="entry name" value="Tetratricopeptide repeat domain"/>
    <property type="match status" value="1"/>
</dbReference>
<sequence length="986" mass="103896">MVQVRKLVLAIAAASALSSGVAHALGLGELTLKSTLDQPLVAEIELLDVKELTASDVVPSLASPEDFAKAGVDRQAFLDDLSFTPVLNPSGKSVLRVTSSKPLSEPMVKFLVQVMWPNGRLLRDYSVLLDPSRFSPQTADAAAQPAPTSAVTAPVAGATEPGQYTTTPRDTLWEIAAKARNGGSVQQTMLAIQALNPDAFIDGNINRLKTGQVLRLPDQAQSASLPQHKAIAEVAAQNSAWRQGRRYVPKTGAGQQQLDATNRPRGEGAAGQAPRDNLSLVSAETGKAGGKGAAGDAKALNNKLAMTQESLDTTRRDNEELKSRMTDLQSQLDKLQRLIELKNNQLAKLQAEGAADAPADAAAIAAISADPAAAPGQANADTPGAAPGQADAAAPAPASEAAPAAPETTAAPAETPVEPTPVTSDEQKFNELLTNPVLMGLVGGGAVVLLLLLLLLARRRKAQQEAEKHVRMARELAEEQQNPAEQDQLEDSFEGLEVPPPSVKLDTAQAPTPAPVPTPVPKPAPAPLIVPVVVTPPIAAPLVSPAVDRHDDDVLRKAHTHYAAGRLNQAAALLEDSIKFEPQRSDLRLKLMEVYGQQGNRTAFVAQERKLVANGENFARVEQLKHRFPAMAVGGIAAASMAAELDAQYVRELLLDDPQAPEVPDDFDSAFDLSLDEPQSPVATPVVSDDFDNGFDLSLDEPQSPVATPAVPDDFDSAFDLSLDEPQSPVAAPAVSDDVDSAFDPSLDQPQSPVAAPAVSDDFDSAFDPSLDEPRSPATSPVALTPAAAAELDDFPADDDLSFESVLQQQTDVRENLDDLSDFDLDMDLGGEASPAILAEDDFLLNLDDEGKDPSVAAAPAAPAMAPDDLELPADFDLSLADEMDTAAAPDAFSTELTDVNAELDRLSQSLGEPTFTAEDALASADDEPEFDFLSGTDEVATKLDLAQAYIDMGDADGARDILNEVVNEGDAEQKDEARELLSRLA</sequence>
<proteinExistence type="predicted"/>
<dbReference type="Gene3D" id="1.20.58.2200">
    <property type="match status" value="1"/>
</dbReference>